<dbReference type="GO" id="GO:0016887">
    <property type="term" value="F:ATP hydrolysis activity"/>
    <property type="evidence" value="ECO:0007669"/>
    <property type="project" value="InterPro"/>
</dbReference>
<feature type="transmembrane region" description="Helical" evidence="11">
    <location>
        <begin position="1486"/>
        <end position="1507"/>
    </location>
</feature>
<dbReference type="Pfam" id="PF19055">
    <property type="entry name" value="ABC2_membrane_7"/>
    <property type="match status" value="1"/>
</dbReference>
<dbReference type="SUPFAM" id="SSF52540">
    <property type="entry name" value="P-loop containing nucleoside triphosphate hydrolases"/>
    <property type="match status" value="2"/>
</dbReference>
<dbReference type="GO" id="GO:0016020">
    <property type="term" value="C:membrane"/>
    <property type="evidence" value="ECO:0007669"/>
    <property type="project" value="UniProtKB-SubCell"/>
</dbReference>
<gene>
    <name evidence="13" type="ORF">NADFUDRAFT_52759</name>
</gene>
<feature type="transmembrane region" description="Helical" evidence="11">
    <location>
        <begin position="1291"/>
        <end position="1317"/>
    </location>
</feature>
<keyword evidence="7" id="KW-0067">ATP-binding</keyword>
<dbReference type="InterPro" id="IPR013525">
    <property type="entry name" value="ABC2_TM"/>
</dbReference>
<dbReference type="Pfam" id="PF06422">
    <property type="entry name" value="PDR_CDR"/>
    <property type="match status" value="2"/>
</dbReference>
<evidence type="ECO:0000256" key="3">
    <source>
        <dbReference type="ARBA" id="ARBA00022448"/>
    </source>
</evidence>
<evidence type="ECO:0000256" key="8">
    <source>
        <dbReference type="ARBA" id="ARBA00022989"/>
    </source>
</evidence>
<dbReference type="PROSITE" id="PS50893">
    <property type="entry name" value="ABC_TRANSPORTER_2"/>
    <property type="match status" value="2"/>
</dbReference>
<comment type="subcellular location">
    <subcellularLocation>
        <location evidence="1">Membrane</location>
        <topology evidence="1">Multi-pass membrane protein</topology>
    </subcellularLocation>
</comment>
<dbReference type="InterPro" id="IPR043926">
    <property type="entry name" value="ABCG_dom"/>
</dbReference>
<dbReference type="Pfam" id="PF14510">
    <property type="entry name" value="ABC_trans_N"/>
    <property type="match status" value="1"/>
</dbReference>
<dbReference type="Pfam" id="PF01061">
    <property type="entry name" value="ABC2_membrane"/>
    <property type="match status" value="2"/>
</dbReference>
<keyword evidence="8 11" id="KW-1133">Transmembrane helix</keyword>
<dbReference type="InterPro" id="IPR003439">
    <property type="entry name" value="ABC_transporter-like_ATP-bd"/>
</dbReference>
<keyword evidence="14" id="KW-1185">Reference proteome</keyword>
<feature type="domain" description="ABC transporter" evidence="12">
    <location>
        <begin position="174"/>
        <end position="422"/>
    </location>
</feature>
<dbReference type="Gene3D" id="3.40.50.300">
    <property type="entry name" value="P-loop containing nucleotide triphosphate hydrolases"/>
    <property type="match status" value="2"/>
</dbReference>
<dbReference type="CDD" id="cd03232">
    <property type="entry name" value="ABCG_PDR_domain2"/>
    <property type="match status" value="1"/>
</dbReference>
<reference evidence="13 14" key="1">
    <citation type="journal article" date="2016" name="Proc. Natl. Acad. Sci. U.S.A.">
        <title>Comparative genomics of biotechnologically important yeasts.</title>
        <authorList>
            <person name="Riley R."/>
            <person name="Haridas S."/>
            <person name="Wolfe K.H."/>
            <person name="Lopes M.R."/>
            <person name="Hittinger C.T."/>
            <person name="Goeker M."/>
            <person name="Salamov A.A."/>
            <person name="Wisecaver J.H."/>
            <person name="Long T.M."/>
            <person name="Calvey C.H."/>
            <person name="Aerts A.L."/>
            <person name="Barry K.W."/>
            <person name="Choi C."/>
            <person name="Clum A."/>
            <person name="Coughlan A.Y."/>
            <person name="Deshpande S."/>
            <person name="Douglass A.P."/>
            <person name="Hanson S.J."/>
            <person name="Klenk H.-P."/>
            <person name="LaButti K.M."/>
            <person name="Lapidus A."/>
            <person name="Lindquist E.A."/>
            <person name="Lipzen A.M."/>
            <person name="Meier-Kolthoff J.P."/>
            <person name="Ohm R.A."/>
            <person name="Otillar R.P."/>
            <person name="Pangilinan J.L."/>
            <person name="Peng Y."/>
            <person name="Rokas A."/>
            <person name="Rosa C.A."/>
            <person name="Scheuner C."/>
            <person name="Sibirny A.A."/>
            <person name="Slot J.C."/>
            <person name="Stielow J.B."/>
            <person name="Sun H."/>
            <person name="Kurtzman C.P."/>
            <person name="Blackwell M."/>
            <person name="Grigoriev I.V."/>
            <person name="Jeffries T.W."/>
        </authorList>
    </citation>
    <scope>NUCLEOTIDE SEQUENCE [LARGE SCALE GENOMIC DNA]</scope>
    <source>
        <strain evidence="13 14">DSM 6958</strain>
    </source>
</reference>
<feature type="region of interest" description="Disordered" evidence="10">
    <location>
        <begin position="58"/>
        <end position="97"/>
    </location>
</feature>
<organism evidence="13 14">
    <name type="scientific">Nadsonia fulvescens var. elongata DSM 6958</name>
    <dbReference type="NCBI Taxonomy" id="857566"/>
    <lineage>
        <taxon>Eukaryota</taxon>
        <taxon>Fungi</taxon>
        <taxon>Dikarya</taxon>
        <taxon>Ascomycota</taxon>
        <taxon>Saccharomycotina</taxon>
        <taxon>Dipodascomycetes</taxon>
        <taxon>Dipodascales</taxon>
        <taxon>Dipodascales incertae sedis</taxon>
        <taxon>Nadsonia</taxon>
    </lineage>
</organism>
<feature type="compositionally biased region" description="Acidic residues" evidence="10">
    <location>
        <begin position="64"/>
        <end position="76"/>
    </location>
</feature>
<dbReference type="STRING" id="857566.A0A1E3PG84"/>
<sequence>MNINQTITDHSAASLTHRRPSIVHSLYNTDDDISISQAQHEFDVISRHLSLISHRDNSALDSDSYTDNDDDNDDDNTNTNNTHHNTDHHEGPNDPFNLETYLRSSRKQEAQHGLKIKQIGVCWKNLTVRGRGGSKAHVRTFPYALAGTIDPRFLLRAVLPALDTSASALNRALARAGIVHPSNNQINILSNFSGLLRPGEMCLVLGKPGSGCTTFLKTMANNRHGYSSVDGSVRYGHFDSATFEHRFRGEAVYNQEDDVHHPTLTVEQTLGFALDTKTPAKRLPGVSRHEFKQTIIHMLLKMFNMEHTAKTKVGNAFIRGVSGGERKRVSIAEMMITGAAVLCYDNTTRGLDASTSLDYAKSIHILTNIYKTTTFVSLYQASERIYEQFDKVMVLDEGRCIYFGPAGQTARNYFISLGFQDKQRQVTPDFLVGCTEKHERIISPVMAATVPTTPGDFERAYRNSAIHRAVLDDLLAYEAELAADEITNVDFLDAVNDAKHNIVRSKSVFQVPFYRQVIALFRRQMIIRWSNKLDIAVDYANKIIIAIVMGFLYLNLPNTAAGAYTRTGVLFMSTLFISFSAFSELPTTMLGRAIVNKHEAFAFHRRSALWVAQIAVDGIFVIGQIICYSLIVYFLTGLKREPGPFFLFVAILFMAYLSMTLFFRTVGCICPNFDFALKFANVLLTVFVIESGYMLGYQNQKGWIRWATWIDPFLYSFSTLTLNEFKGLELKCLSNQLIPFGPSYTDLAYQTCSLIGARPGENIVTGENYIKLTYSFLTSEFWRNFGINIAFCVGLFAINVVSSEIFKYGQGGKTITVYTRESAELKQLNEKLWQKRMAKVNTPIKSEKDSFDSVESSSNIAKNETTVFRSEKVFTWENLNYDVPVPAPENTRRLLNGVFGYVRPGQLVALMGASGAGKTTLLDVLALRKNIGVISGDVFIDGLPLGTDFQRGTSYAEQQDTHEPRASVREALRFSACLRQPFTVPESEKFAYVEEIISLLELEPVADAIIGDSDTGLSVEERKRVTIGVELAAKPELLLFLDEPTSGLDSQSAFNIVRFLRKLADNGQAVICTIHQPTATLFELFDRLLLVKRGGRCVYFGDIGQDCQHLRAYFVEYGVSCPPNVNTAEFMLEAIGAGTAPQIGPTDWADIWAESPQFATVKQEIRKIIRERTEATHSPVPADHNNNIIITGSTASYSTPFWYQLRLVCHRANVVLWRDADYGSTRFVNHIVIGLISGLAYIHLDNSKAALQYRIYAIFQCTVFPALVLAQLQPKYAANRMIYYREASSKMYSPIVFAVSQMLAEIPYSILCAFGFYVCISYPPGFNWAANRSGYQFFIILVAECFAVTLAQALAALTPSFTVASKINPFLTTIFSLFSGVSIPYPSIISGLKWLYQLNPMTRLIAGMVVTELHELPVHCSEEEFLTFMSPAGQTCGEYAADFLASAGGYLRNPAAEGLCQYCRFKVGDDFLATLDYSWDNRWRDLGILIAFVGSNIVIFLLAARYLNYNKR</sequence>
<dbReference type="OrthoDB" id="245989at2759"/>
<feature type="transmembrane region" description="Helical" evidence="11">
    <location>
        <begin position="675"/>
        <end position="696"/>
    </location>
</feature>
<keyword evidence="6" id="KW-0547">Nucleotide-binding</keyword>
<evidence type="ECO:0000256" key="6">
    <source>
        <dbReference type="ARBA" id="ARBA00022741"/>
    </source>
</evidence>
<evidence type="ECO:0000259" key="12">
    <source>
        <dbReference type="PROSITE" id="PS50893"/>
    </source>
</evidence>
<evidence type="ECO:0000256" key="1">
    <source>
        <dbReference type="ARBA" id="ARBA00004141"/>
    </source>
</evidence>
<feature type="transmembrane region" description="Helical" evidence="11">
    <location>
        <begin position="645"/>
        <end position="663"/>
    </location>
</feature>
<feature type="transmembrane region" description="Helical" evidence="11">
    <location>
        <begin position="568"/>
        <end position="587"/>
    </location>
</feature>
<name>A0A1E3PG84_9ASCO</name>
<feature type="transmembrane region" description="Helical" evidence="11">
    <location>
        <begin position="1227"/>
        <end position="1244"/>
    </location>
</feature>
<comment type="similarity">
    <text evidence="2">Belongs to the ABC transporter superfamily. ABCG family. PDR (TC 3.A.1.205) subfamily.</text>
</comment>
<dbReference type="GO" id="GO:0140359">
    <property type="term" value="F:ABC-type transporter activity"/>
    <property type="evidence" value="ECO:0007669"/>
    <property type="project" value="InterPro"/>
</dbReference>
<dbReference type="CDD" id="cd03233">
    <property type="entry name" value="ABCG_PDR_domain1"/>
    <property type="match status" value="1"/>
</dbReference>
<evidence type="ECO:0000256" key="10">
    <source>
        <dbReference type="SAM" id="MobiDB-lite"/>
    </source>
</evidence>
<evidence type="ECO:0000313" key="13">
    <source>
        <dbReference type="EMBL" id="ODQ64433.1"/>
    </source>
</evidence>
<evidence type="ECO:0000313" key="14">
    <source>
        <dbReference type="Proteomes" id="UP000095009"/>
    </source>
</evidence>
<keyword evidence="9 11" id="KW-0472">Membrane</keyword>
<dbReference type="InterPro" id="IPR027417">
    <property type="entry name" value="P-loop_NTPase"/>
</dbReference>
<dbReference type="InterPro" id="IPR003593">
    <property type="entry name" value="AAA+_ATPase"/>
</dbReference>
<dbReference type="Proteomes" id="UP000095009">
    <property type="component" value="Unassembled WGS sequence"/>
</dbReference>
<keyword evidence="5" id="KW-0677">Repeat</keyword>
<dbReference type="InterPro" id="IPR034003">
    <property type="entry name" value="ABCG_PDR_2"/>
</dbReference>
<feature type="transmembrane region" description="Helical" evidence="11">
    <location>
        <begin position="1337"/>
        <end position="1358"/>
    </location>
</feature>
<dbReference type="EMBL" id="KV454412">
    <property type="protein sequence ID" value="ODQ64433.1"/>
    <property type="molecule type" value="Genomic_DNA"/>
</dbReference>
<dbReference type="Pfam" id="PF00005">
    <property type="entry name" value="ABC_tran"/>
    <property type="match status" value="2"/>
</dbReference>
<feature type="transmembrane region" description="Helical" evidence="11">
    <location>
        <begin position="1250"/>
        <end position="1270"/>
    </location>
</feature>
<dbReference type="FunFam" id="3.40.50.300:FF:000054">
    <property type="entry name" value="ABC multidrug transporter atrF"/>
    <property type="match status" value="1"/>
</dbReference>
<accession>A0A1E3PG84</accession>
<feature type="domain" description="ABC transporter" evidence="12">
    <location>
        <begin position="868"/>
        <end position="1119"/>
    </location>
</feature>
<evidence type="ECO:0000256" key="7">
    <source>
        <dbReference type="ARBA" id="ARBA00022840"/>
    </source>
</evidence>
<dbReference type="SMART" id="SM00382">
    <property type="entry name" value="AAA"/>
    <property type="match status" value="2"/>
</dbReference>
<evidence type="ECO:0000256" key="2">
    <source>
        <dbReference type="ARBA" id="ARBA00006012"/>
    </source>
</evidence>
<protein>
    <submittedName>
        <fullName evidence="13">Putative ABC transporter</fullName>
    </submittedName>
</protein>
<dbReference type="InterPro" id="IPR034001">
    <property type="entry name" value="ABCG_PDR_1"/>
</dbReference>
<dbReference type="InterPro" id="IPR010929">
    <property type="entry name" value="PDR_CDR_ABC"/>
</dbReference>
<keyword evidence="4 11" id="KW-0812">Transmembrane</keyword>
<feature type="transmembrane region" description="Helical" evidence="11">
    <location>
        <begin position="608"/>
        <end position="633"/>
    </location>
</feature>
<dbReference type="GO" id="GO:0005524">
    <property type="term" value="F:ATP binding"/>
    <property type="evidence" value="ECO:0007669"/>
    <property type="project" value="UniProtKB-KW"/>
</dbReference>
<dbReference type="InterPro" id="IPR017871">
    <property type="entry name" value="ABC_transporter-like_CS"/>
</dbReference>
<dbReference type="PANTHER" id="PTHR19241">
    <property type="entry name" value="ATP-BINDING CASSETTE TRANSPORTER"/>
    <property type="match status" value="1"/>
</dbReference>
<keyword evidence="3" id="KW-0813">Transport</keyword>
<proteinExistence type="inferred from homology"/>
<dbReference type="InterPro" id="IPR029481">
    <property type="entry name" value="ABC_trans_N"/>
</dbReference>
<feature type="transmembrane region" description="Helical" evidence="11">
    <location>
        <begin position="781"/>
        <end position="801"/>
    </location>
</feature>
<evidence type="ECO:0000256" key="11">
    <source>
        <dbReference type="SAM" id="Phobius"/>
    </source>
</evidence>
<dbReference type="PROSITE" id="PS00211">
    <property type="entry name" value="ABC_TRANSPORTER_1"/>
    <property type="match status" value="1"/>
</dbReference>
<feature type="transmembrane region" description="Helical" evidence="11">
    <location>
        <begin position="535"/>
        <end position="556"/>
    </location>
</feature>
<feature type="transmembrane region" description="Helical" evidence="11">
    <location>
        <begin position="1370"/>
        <end position="1392"/>
    </location>
</feature>
<evidence type="ECO:0000256" key="4">
    <source>
        <dbReference type="ARBA" id="ARBA00022692"/>
    </source>
</evidence>
<evidence type="ECO:0000256" key="5">
    <source>
        <dbReference type="ARBA" id="ARBA00022737"/>
    </source>
</evidence>
<evidence type="ECO:0000256" key="9">
    <source>
        <dbReference type="ARBA" id="ARBA00023136"/>
    </source>
</evidence>